<keyword evidence="2" id="KW-1133">Transmembrane helix</keyword>
<keyword evidence="4" id="KW-1185">Reference proteome</keyword>
<evidence type="ECO:0000313" key="4">
    <source>
        <dbReference type="Proteomes" id="UP001187192"/>
    </source>
</evidence>
<comment type="caution">
    <text evidence="3">The sequence shown here is derived from an EMBL/GenBank/DDBJ whole genome shotgun (WGS) entry which is preliminary data.</text>
</comment>
<feature type="region of interest" description="Disordered" evidence="1">
    <location>
        <begin position="82"/>
        <end position="106"/>
    </location>
</feature>
<proteinExistence type="predicted"/>
<accession>A0AA88JJ81</accession>
<feature type="compositionally biased region" description="Basic and acidic residues" evidence="1">
    <location>
        <begin position="1"/>
        <end position="12"/>
    </location>
</feature>
<reference evidence="3" key="1">
    <citation type="submission" date="2023-07" db="EMBL/GenBank/DDBJ databases">
        <title>draft genome sequence of fig (Ficus carica).</title>
        <authorList>
            <person name="Takahashi T."/>
            <person name="Nishimura K."/>
        </authorList>
    </citation>
    <scope>NUCLEOTIDE SEQUENCE</scope>
</reference>
<evidence type="ECO:0000256" key="2">
    <source>
        <dbReference type="SAM" id="Phobius"/>
    </source>
</evidence>
<dbReference type="AlphaFoldDB" id="A0AA88JJ81"/>
<keyword evidence="2" id="KW-0812">Transmembrane</keyword>
<dbReference type="Proteomes" id="UP001187192">
    <property type="component" value="Unassembled WGS sequence"/>
</dbReference>
<dbReference type="PANTHER" id="PTHR36794">
    <property type="entry name" value="TRANSMEMBRANE PROTEIN"/>
    <property type="match status" value="1"/>
</dbReference>
<organism evidence="3 4">
    <name type="scientific">Ficus carica</name>
    <name type="common">Common fig</name>
    <dbReference type="NCBI Taxonomy" id="3494"/>
    <lineage>
        <taxon>Eukaryota</taxon>
        <taxon>Viridiplantae</taxon>
        <taxon>Streptophyta</taxon>
        <taxon>Embryophyta</taxon>
        <taxon>Tracheophyta</taxon>
        <taxon>Spermatophyta</taxon>
        <taxon>Magnoliopsida</taxon>
        <taxon>eudicotyledons</taxon>
        <taxon>Gunneridae</taxon>
        <taxon>Pentapetalae</taxon>
        <taxon>rosids</taxon>
        <taxon>fabids</taxon>
        <taxon>Rosales</taxon>
        <taxon>Moraceae</taxon>
        <taxon>Ficeae</taxon>
        <taxon>Ficus</taxon>
    </lineage>
</organism>
<feature type="region of interest" description="Disordered" evidence="1">
    <location>
        <begin position="1"/>
        <end position="20"/>
    </location>
</feature>
<evidence type="ECO:0000256" key="1">
    <source>
        <dbReference type="SAM" id="MobiDB-lite"/>
    </source>
</evidence>
<dbReference type="Gramene" id="FCD_00024490-RA">
    <property type="protein sequence ID" value="FCD_00024490-RA:cds"/>
    <property type="gene ID" value="FCD_00024490"/>
</dbReference>
<keyword evidence="2" id="KW-0472">Membrane</keyword>
<gene>
    <name evidence="3" type="ORF">TIFTF001_055799</name>
</gene>
<evidence type="ECO:0008006" key="5">
    <source>
        <dbReference type="Google" id="ProtNLM"/>
    </source>
</evidence>
<feature type="transmembrane region" description="Helical" evidence="2">
    <location>
        <begin position="41"/>
        <end position="59"/>
    </location>
</feature>
<sequence length="106" mass="12436">METQHKGEEDQKAANPSDVGWSGMLEEQYRKIKENAETYPYVWASYIVVYGGFAVWTTYRWRKLRKTENRVRILQERLRKLHEAEESSSSAASVEKVRPPGDKSRE</sequence>
<name>A0AA88JJ81_FICCA</name>
<dbReference type="PANTHER" id="PTHR36794:SF1">
    <property type="entry name" value="TRANSMEMBRANE PROTEIN"/>
    <property type="match status" value="1"/>
</dbReference>
<evidence type="ECO:0000313" key="3">
    <source>
        <dbReference type="EMBL" id="GMN74392.1"/>
    </source>
</evidence>
<dbReference type="EMBL" id="BTGU01018647">
    <property type="protein sequence ID" value="GMN74392.1"/>
    <property type="molecule type" value="Genomic_DNA"/>
</dbReference>
<feature type="compositionally biased region" description="Basic and acidic residues" evidence="1">
    <location>
        <begin position="95"/>
        <end position="106"/>
    </location>
</feature>
<protein>
    <recommendedName>
        <fullName evidence="5">Transmembrane protein</fullName>
    </recommendedName>
</protein>